<protein>
    <submittedName>
        <fullName evidence="2">Uncharacterized protein</fullName>
    </submittedName>
</protein>
<evidence type="ECO:0000313" key="3">
    <source>
        <dbReference type="Proteomes" id="UP000515237"/>
    </source>
</evidence>
<keyword evidence="3" id="KW-1185">Reference proteome</keyword>
<dbReference type="KEGG" id="aswu:HUW51_11015"/>
<dbReference type="EMBL" id="CP055156">
    <property type="protein sequence ID" value="QNF33229.1"/>
    <property type="molecule type" value="Genomic_DNA"/>
</dbReference>
<accession>A0A7G7G7U5</accession>
<feature type="compositionally biased region" description="Low complexity" evidence="1">
    <location>
        <begin position="53"/>
        <end position="65"/>
    </location>
</feature>
<evidence type="ECO:0000256" key="1">
    <source>
        <dbReference type="SAM" id="MobiDB-lite"/>
    </source>
</evidence>
<evidence type="ECO:0000313" key="2">
    <source>
        <dbReference type="EMBL" id="QNF33229.1"/>
    </source>
</evidence>
<proteinExistence type="predicted"/>
<name>A0A7G7G7U5_9BACT</name>
<organism evidence="2 3">
    <name type="scientific">Adhaeribacter swui</name>
    <dbReference type="NCBI Taxonomy" id="2086471"/>
    <lineage>
        <taxon>Bacteria</taxon>
        <taxon>Pseudomonadati</taxon>
        <taxon>Bacteroidota</taxon>
        <taxon>Cytophagia</taxon>
        <taxon>Cytophagales</taxon>
        <taxon>Hymenobacteraceae</taxon>
        <taxon>Adhaeribacter</taxon>
    </lineage>
</organism>
<gene>
    <name evidence="2" type="ORF">HUW51_11015</name>
</gene>
<reference evidence="2 3" key="1">
    <citation type="journal article" date="2018" name="Int. J. Syst. Evol. Microbiol.">
        <title>Adhaeribacter swui sp. nov., isolated from wet mud.</title>
        <authorList>
            <person name="Kim D.U."/>
            <person name="Kim K.W."/>
            <person name="Kang M.S."/>
            <person name="Kim J.Y."/>
            <person name="Jang J.H."/>
            <person name="Kim M.K."/>
        </authorList>
    </citation>
    <scope>NUCLEOTIDE SEQUENCE [LARGE SCALE GENOMIC DNA]</scope>
    <source>
        <strain evidence="2 3">KCTC 52873</strain>
    </source>
</reference>
<dbReference type="AlphaFoldDB" id="A0A7G7G7U5"/>
<feature type="region of interest" description="Disordered" evidence="1">
    <location>
        <begin position="43"/>
        <end position="81"/>
    </location>
</feature>
<dbReference type="RefSeq" id="WP_185274081.1">
    <property type="nucleotide sequence ID" value="NZ_CP055156.1"/>
</dbReference>
<sequence>MKIIYASVLLTGMCLFQHQASGQLLNKMRQKLENAAEQSVNRALGTDKNANNTSTSTSTGSSSGSRARNKGGAGLVTTPPDVKENLTDAESKYKAGQYAQSRSALQQAMLGVEMEIGQKILKSLPESISGLKKNAEADQVTSTGWGWVGLTIQRQYTDGNEKELTTTIANNAAMLSAVNLYLANGGYSQTTGGKQDWKQTKVKGNKAVIEYDESTGYKLTVPLGQSSMLVYEGVNFKDEAELMAAANAVDIAGIKKMLGEK</sequence>
<dbReference type="Proteomes" id="UP000515237">
    <property type="component" value="Chromosome"/>
</dbReference>